<evidence type="ECO:0000313" key="4">
    <source>
        <dbReference type="EMBL" id="KAK1628671.1"/>
    </source>
</evidence>
<evidence type="ECO:0000256" key="1">
    <source>
        <dbReference type="SAM" id="Coils"/>
    </source>
</evidence>
<comment type="caution">
    <text evidence="4">The sequence shown here is derived from an EMBL/GenBank/DDBJ whole genome shotgun (WGS) entry which is preliminary data.</text>
</comment>
<keyword evidence="3" id="KW-0472">Membrane</keyword>
<protein>
    <submittedName>
        <fullName evidence="4">Uncharacterized protein</fullName>
    </submittedName>
</protein>
<dbReference type="Proteomes" id="UP001231189">
    <property type="component" value="Unassembled WGS sequence"/>
</dbReference>
<sequence>MAATVGREFNGGGGGSRWAEEEWKETSVVYYPTATRGAATPSKETLDQLENDGVIRSRNYRDIEEENKQLVQKLNEMENEIKRRKSRKKEMQRAHQQDLRNRDRREFIMLTVVASCLILYCVVALFIRGFV</sequence>
<evidence type="ECO:0000313" key="5">
    <source>
        <dbReference type="Proteomes" id="UP001231189"/>
    </source>
</evidence>
<gene>
    <name evidence="4" type="ORF">QYE76_002986</name>
</gene>
<organism evidence="4 5">
    <name type="scientific">Lolium multiflorum</name>
    <name type="common">Italian ryegrass</name>
    <name type="synonym">Lolium perenne subsp. multiflorum</name>
    <dbReference type="NCBI Taxonomy" id="4521"/>
    <lineage>
        <taxon>Eukaryota</taxon>
        <taxon>Viridiplantae</taxon>
        <taxon>Streptophyta</taxon>
        <taxon>Embryophyta</taxon>
        <taxon>Tracheophyta</taxon>
        <taxon>Spermatophyta</taxon>
        <taxon>Magnoliopsida</taxon>
        <taxon>Liliopsida</taxon>
        <taxon>Poales</taxon>
        <taxon>Poaceae</taxon>
        <taxon>BOP clade</taxon>
        <taxon>Pooideae</taxon>
        <taxon>Poodae</taxon>
        <taxon>Poeae</taxon>
        <taxon>Poeae Chloroplast Group 2 (Poeae type)</taxon>
        <taxon>Loliodinae</taxon>
        <taxon>Loliinae</taxon>
        <taxon>Lolium</taxon>
    </lineage>
</organism>
<proteinExistence type="predicted"/>
<reference evidence="4" key="1">
    <citation type="submission" date="2023-07" db="EMBL/GenBank/DDBJ databases">
        <title>A chromosome-level genome assembly of Lolium multiflorum.</title>
        <authorList>
            <person name="Chen Y."/>
            <person name="Copetti D."/>
            <person name="Kolliker R."/>
            <person name="Studer B."/>
        </authorList>
    </citation>
    <scope>NUCLEOTIDE SEQUENCE</scope>
    <source>
        <strain evidence="4">02402/16</strain>
        <tissue evidence="4">Leaf</tissue>
    </source>
</reference>
<evidence type="ECO:0000256" key="2">
    <source>
        <dbReference type="SAM" id="MobiDB-lite"/>
    </source>
</evidence>
<keyword evidence="3" id="KW-1133">Transmembrane helix</keyword>
<keyword evidence="3" id="KW-0812">Transmembrane</keyword>
<feature type="coiled-coil region" evidence="1">
    <location>
        <begin position="60"/>
        <end position="94"/>
    </location>
</feature>
<feature type="transmembrane region" description="Helical" evidence="3">
    <location>
        <begin position="107"/>
        <end position="127"/>
    </location>
</feature>
<name>A0AAD8RMV7_LOLMU</name>
<evidence type="ECO:0000256" key="3">
    <source>
        <dbReference type="SAM" id="Phobius"/>
    </source>
</evidence>
<keyword evidence="1" id="KW-0175">Coiled coil</keyword>
<dbReference type="EMBL" id="JAUUTY010000005">
    <property type="protein sequence ID" value="KAK1628671.1"/>
    <property type="molecule type" value="Genomic_DNA"/>
</dbReference>
<feature type="region of interest" description="Disordered" evidence="2">
    <location>
        <begin position="1"/>
        <end position="20"/>
    </location>
</feature>
<accession>A0AAD8RMV7</accession>
<dbReference type="AlphaFoldDB" id="A0AAD8RMV7"/>
<keyword evidence="5" id="KW-1185">Reference proteome</keyword>